<feature type="region of interest" description="Disordered" evidence="10">
    <location>
        <begin position="414"/>
        <end position="571"/>
    </location>
</feature>
<dbReference type="InterPro" id="IPR036890">
    <property type="entry name" value="HATPase_C_sf"/>
</dbReference>
<evidence type="ECO:0000256" key="8">
    <source>
        <dbReference type="ARBA" id="ARBA00023012"/>
    </source>
</evidence>
<feature type="compositionally biased region" description="Low complexity" evidence="10">
    <location>
        <begin position="533"/>
        <end position="552"/>
    </location>
</feature>
<feature type="transmembrane region" description="Helical" evidence="11">
    <location>
        <begin position="12"/>
        <end position="33"/>
    </location>
</feature>
<dbReference type="PANTHER" id="PTHR24421">
    <property type="entry name" value="NITRATE/NITRITE SENSOR PROTEIN NARX-RELATED"/>
    <property type="match status" value="1"/>
</dbReference>
<feature type="compositionally biased region" description="Polar residues" evidence="10">
    <location>
        <begin position="361"/>
        <end position="373"/>
    </location>
</feature>
<feature type="domain" description="Histidine kinase/HSP90-like ATPase" evidence="12">
    <location>
        <begin position="326"/>
        <end position="414"/>
    </location>
</feature>
<dbReference type="InterPro" id="IPR011712">
    <property type="entry name" value="Sig_transdc_His_kin_sub3_dim/P"/>
</dbReference>
<keyword evidence="11" id="KW-0812">Transmembrane</keyword>
<evidence type="ECO:0000256" key="5">
    <source>
        <dbReference type="ARBA" id="ARBA00022741"/>
    </source>
</evidence>
<evidence type="ECO:0000256" key="1">
    <source>
        <dbReference type="ARBA" id="ARBA00000085"/>
    </source>
</evidence>
<evidence type="ECO:0000256" key="11">
    <source>
        <dbReference type="SAM" id="Phobius"/>
    </source>
</evidence>
<dbReference type="SUPFAM" id="SSF55874">
    <property type="entry name" value="ATPase domain of HSP90 chaperone/DNA topoisomerase II/histidine kinase"/>
    <property type="match status" value="1"/>
</dbReference>
<evidence type="ECO:0000256" key="7">
    <source>
        <dbReference type="ARBA" id="ARBA00022840"/>
    </source>
</evidence>
<feature type="compositionally biased region" description="Polar residues" evidence="10">
    <location>
        <begin position="505"/>
        <end position="514"/>
    </location>
</feature>
<feature type="compositionally biased region" description="Polar residues" evidence="10">
    <location>
        <begin position="560"/>
        <end position="571"/>
    </location>
</feature>
<dbReference type="Proteomes" id="UP001317870">
    <property type="component" value="Chromosome"/>
</dbReference>
<dbReference type="EMBL" id="AP026978">
    <property type="protein sequence ID" value="BDT97077.1"/>
    <property type="molecule type" value="Genomic_DNA"/>
</dbReference>
<feature type="transmembrane region" description="Helical" evidence="11">
    <location>
        <begin position="69"/>
        <end position="96"/>
    </location>
</feature>
<evidence type="ECO:0000313" key="14">
    <source>
        <dbReference type="EMBL" id="BDT97077.1"/>
    </source>
</evidence>
<reference evidence="14 15" key="1">
    <citation type="submission" date="2022-11" db="EMBL/GenBank/DDBJ databases">
        <title>Genome Sequencing of Nocardia sp. ON39_IFM12276 and assembly.</title>
        <authorList>
            <person name="Shimojima M."/>
            <person name="Toyokawa M."/>
            <person name="Uesaka K."/>
        </authorList>
    </citation>
    <scope>NUCLEOTIDE SEQUENCE [LARGE SCALE GENOMIC DNA]</scope>
    <source>
        <strain evidence="14 15">IFM 12276</strain>
    </source>
</reference>
<dbReference type="Pfam" id="PF07730">
    <property type="entry name" value="HisKA_3"/>
    <property type="match status" value="1"/>
</dbReference>
<feature type="coiled-coil region" evidence="9">
    <location>
        <begin position="168"/>
        <end position="195"/>
    </location>
</feature>
<sequence length="571" mass="59568">MRVAGITDRSSVGWDWGVALVVAAVQVVGGTFANMRQTGVHSLDALGYVLLLAGPVALVWRRVQPVPVLIVVLAVCLAYFLRGYGYGPIFVALVVAFLTAASGSGSRWWTYPLVPLGYLALVWPLPALLGRPADLWQVFALMAWLSVLLLAAEGIRQRKAVLVARRQRAEAAQRDEEAQRERRASEERLAIARELHDVLAHSLSMINVQSSVALELLDKRPEQAETALTAIKNASRDALAEVHALLHTIRSGSAPTTSAEQMPSADAEESAPRTTAAEPPPAPRAPAPSIGDLDDLLQRPRATGLTVGTRVLGTPQQLPSVIDVAAARIVQESLTNVLRHAPGAEATVTVRYTPDSVDITVDNSRPTSAPTRSGTGGGNGIIGMRERAHALGGALTAGPRPSGGFRVAARLPMRTPEPGAAGTDSASSETPTRNGTASPTQAKNTGASKAQARNNATSPGQARNNAVSEARVHNTATSPTHARNTAPEQDSATSTRIPSAATARRTAQNGTASRVTEPGAQRPGASPTDAETSRSTAAGTSTTTGPSEAESPGRPADTTGRPSTSGGRAQH</sequence>
<keyword evidence="6" id="KW-0418">Kinase</keyword>
<keyword evidence="11" id="KW-0472">Membrane</keyword>
<name>A0ABM8CQB3_9NOCA</name>
<evidence type="ECO:0000256" key="4">
    <source>
        <dbReference type="ARBA" id="ARBA00022679"/>
    </source>
</evidence>
<keyword evidence="7" id="KW-0067">ATP-binding</keyword>
<dbReference type="EC" id="2.7.13.3" evidence="2"/>
<dbReference type="PANTHER" id="PTHR24421:SF10">
    <property type="entry name" value="NITRATE_NITRITE SENSOR PROTEIN NARQ"/>
    <property type="match status" value="1"/>
</dbReference>
<evidence type="ECO:0000256" key="9">
    <source>
        <dbReference type="SAM" id="Coils"/>
    </source>
</evidence>
<keyword evidence="8" id="KW-0902">Two-component regulatory system</keyword>
<accession>A0ABM8CQB3</accession>
<dbReference type="Gene3D" id="1.20.5.1930">
    <property type="match status" value="1"/>
</dbReference>
<gene>
    <name evidence="14" type="ORF">IFM12276_01060</name>
</gene>
<evidence type="ECO:0000256" key="10">
    <source>
        <dbReference type="SAM" id="MobiDB-lite"/>
    </source>
</evidence>
<evidence type="ECO:0000259" key="12">
    <source>
        <dbReference type="Pfam" id="PF02518"/>
    </source>
</evidence>
<feature type="compositionally biased region" description="Polar residues" evidence="10">
    <location>
        <begin position="250"/>
        <end position="261"/>
    </location>
</feature>
<keyword evidence="5" id="KW-0547">Nucleotide-binding</keyword>
<feature type="domain" description="Signal transduction histidine kinase subgroup 3 dimerisation and phosphoacceptor" evidence="13">
    <location>
        <begin position="187"/>
        <end position="252"/>
    </location>
</feature>
<protein>
    <recommendedName>
        <fullName evidence="2">histidine kinase</fullName>
        <ecNumber evidence="2">2.7.13.3</ecNumber>
    </recommendedName>
</protein>
<dbReference type="Gene3D" id="3.30.565.10">
    <property type="entry name" value="Histidine kinase-like ATPase, C-terminal domain"/>
    <property type="match status" value="1"/>
</dbReference>
<feature type="transmembrane region" description="Helical" evidence="11">
    <location>
        <begin position="45"/>
        <end position="63"/>
    </location>
</feature>
<comment type="catalytic activity">
    <reaction evidence="1">
        <text>ATP + protein L-histidine = ADP + protein N-phospho-L-histidine.</text>
        <dbReference type="EC" id="2.7.13.3"/>
    </reaction>
</comment>
<evidence type="ECO:0000256" key="2">
    <source>
        <dbReference type="ARBA" id="ARBA00012438"/>
    </source>
</evidence>
<evidence type="ECO:0000256" key="3">
    <source>
        <dbReference type="ARBA" id="ARBA00022553"/>
    </source>
</evidence>
<dbReference type="CDD" id="cd16917">
    <property type="entry name" value="HATPase_UhpB-NarQ-NarX-like"/>
    <property type="match status" value="1"/>
</dbReference>
<proteinExistence type="predicted"/>
<dbReference type="InterPro" id="IPR050482">
    <property type="entry name" value="Sensor_HK_TwoCompSys"/>
</dbReference>
<dbReference type="Pfam" id="PF02518">
    <property type="entry name" value="HATPase_c"/>
    <property type="match status" value="1"/>
</dbReference>
<organism evidence="14 15">
    <name type="scientific">Nocardia sputorum</name>
    <dbReference type="NCBI Taxonomy" id="2984338"/>
    <lineage>
        <taxon>Bacteria</taxon>
        <taxon>Bacillati</taxon>
        <taxon>Actinomycetota</taxon>
        <taxon>Actinomycetes</taxon>
        <taxon>Mycobacteriales</taxon>
        <taxon>Nocardiaceae</taxon>
        <taxon>Nocardia</taxon>
    </lineage>
</organism>
<dbReference type="RefSeq" id="WP_281877005.1">
    <property type="nucleotide sequence ID" value="NZ_AP026978.1"/>
</dbReference>
<evidence type="ECO:0000259" key="13">
    <source>
        <dbReference type="Pfam" id="PF07730"/>
    </source>
</evidence>
<feature type="compositionally biased region" description="Polar residues" evidence="10">
    <location>
        <begin position="424"/>
        <end position="467"/>
    </location>
</feature>
<evidence type="ECO:0000256" key="6">
    <source>
        <dbReference type="ARBA" id="ARBA00022777"/>
    </source>
</evidence>
<feature type="transmembrane region" description="Helical" evidence="11">
    <location>
        <begin position="135"/>
        <end position="155"/>
    </location>
</feature>
<feature type="compositionally biased region" description="Polar residues" evidence="10">
    <location>
        <begin position="474"/>
        <end position="497"/>
    </location>
</feature>
<evidence type="ECO:0000313" key="15">
    <source>
        <dbReference type="Proteomes" id="UP001317870"/>
    </source>
</evidence>
<keyword evidence="11" id="KW-1133">Transmembrane helix</keyword>
<keyword evidence="4" id="KW-0808">Transferase</keyword>
<keyword evidence="15" id="KW-1185">Reference proteome</keyword>
<keyword evidence="3" id="KW-0597">Phosphoprotein</keyword>
<feature type="region of interest" description="Disordered" evidence="10">
    <location>
        <begin position="359"/>
        <end position="380"/>
    </location>
</feature>
<keyword evidence="9" id="KW-0175">Coiled coil</keyword>
<dbReference type="InterPro" id="IPR003594">
    <property type="entry name" value="HATPase_dom"/>
</dbReference>
<feature type="region of interest" description="Disordered" evidence="10">
    <location>
        <begin position="250"/>
        <end position="295"/>
    </location>
</feature>
<feature type="transmembrane region" description="Helical" evidence="11">
    <location>
        <begin position="108"/>
        <end position="129"/>
    </location>
</feature>